<protein>
    <recommendedName>
        <fullName evidence="4">RING-type E3 ubiquitin transferase</fullName>
        <ecNumber evidence="4">2.3.2.27</ecNumber>
    </recommendedName>
</protein>
<keyword evidence="10 13" id="KW-0472">Membrane</keyword>
<dbReference type="PROSITE" id="PS50089">
    <property type="entry name" value="ZF_RING_2"/>
    <property type="match status" value="1"/>
</dbReference>
<dbReference type="SUPFAM" id="SSF57850">
    <property type="entry name" value="RING/U-box"/>
    <property type="match status" value="1"/>
</dbReference>
<evidence type="ECO:0000256" key="11">
    <source>
        <dbReference type="PROSITE-ProRule" id="PRU00175"/>
    </source>
</evidence>
<evidence type="ECO:0000256" key="8">
    <source>
        <dbReference type="ARBA" id="ARBA00022786"/>
    </source>
</evidence>
<accession>A0A7I8VZA1</accession>
<comment type="subcellular location">
    <subcellularLocation>
        <location evidence="2">Endomembrane system</location>
    </subcellularLocation>
</comment>
<dbReference type="InterPro" id="IPR013083">
    <property type="entry name" value="Znf_RING/FYVE/PHD"/>
</dbReference>
<keyword evidence="13" id="KW-1133">Transmembrane helix</keyword>
<keyword evidence="9" id="KW-0862">Zinc</keyword>
<dbReference type="Gene3D" id="3.30.40.10">
    <property type="entry name" value="Zinc/RING finger domain, C3HC4 (zinc finger)"/>
    <property type="match status" value="1"/>
</dbReference>
<feature type="region of interest" description="Disordered" evidence="12">
    <location>
        <begin position="1"/>
        <end position="21"/>
    </location>
</feature>
<sequence>MSSSDSTFEGSDKKESDNSSASNYECNICFDVARDAVVSMCGHLFCWPCIHRWMTARSGRMTCPVCKADINEDKFIPLYGRNTTDQQDPRKKVPPRPQGQRQESENTNGGGFNLGENFSMSFGIGAFPFGVFSTFNVPDRQGHYGHGHTHGPAPNQDEQFLSKVFLYVAVFFIFWLILA</sequence>
<comment type="catalytic activity">
    <reaction evidence="1">
        <text>S-ubiquitinyl-[E2 ubiquitin-conjugating enzyme]-L-cysteine + [acceptor protein]-L-lysine = [E2 ubiquitin-conjugating enzyme]-L-cysteine + N(6)-ubiquitinyl-[acceptor protein]-L-lysine.</text>
        <dbReference type="EC" id="2.3.2.27"/>
    </reaction>
</comment>
<dbReference type="UniPathway" id="UPA00143"/>
<dbReference type="FunFam" id="3.30.40.10:FF:000062">
    <property type="entry name" value="E3 ubiquitin-protein ligase RNF185"/>
    <property type="match status" value="1"/>
</dbReference>
<dbReference type="InterPro" id="IPR017907">
    <property type="entry name" value="Znf_RING_CS"/>
</dbReference>
<evidence type="ECO:0000256" key="4">
    <source>
        <dbReference type="ARBA" id="ARBA00012483"/>
    </source>
</evidence>
<evidence type="ECO:0000256" key="10">
    <source>
        <dbReference type="ARBA" id="ARBA00023136"/>
    </source>
</evidence>
<gene>
    <name evidence="15" type="ORF">DGYR_LOCUS9112</name>
</gene>
<proteinExistence type="predicted"/>
<comment type="pathway">
    <text evidence="3">Protein modification; protein ubiquitination.</text>
</comment>
<evidence type="ECO:0000256" key="5">
    <source>
        <dbReference type="ARBA" id="ARBA00022679"/>
    </source>
</evidence>
<dbReference type="InterPro" id="IPR027370">
    <property type="entry name" value="Znf-RING_euk"/>
</dbReference>
<dbReference type="EC" id="2.3.2.27" evidence="4"/>
<evidence type="ECO:0000259" key="14">
    <source>
        <dbReference type="PROSITE" id="PS50089"/>
    </source>
</evidence>
<keyword evidence="13" id="KW-0812">Transmembrane</keyword>
<evidence type="ECO:0000256" key="1">
    <source>
        <dbReference type="ARBA" id="ARBA00000900"/>
    </source>
</evidence>
<evidence type="ECO:0000256" key="3">
    <source>
        <dbReference type="ARBA" id="ARBA00004906"/>
    </source>
</evidence>
<evidence type="ECO:0000256" key="2">
    <source>
        <dbReference type="ARBA" id="ARBA00004308"/>
    </source>
</evidence>
<dbReference type="EMBL" id="CAJFCJ010000013">
    <property type="protein sequence ID" value="CAD5121119.1"/>
    <property type="molecule type" value="Genomic_DNA"/>
</dbReference>
<evidence type="ECO:0000256" key="12">
    <source>
        <dbReference type="SAM" id="MobiDB-lite"/>
    </source>
</evidence>
<dbReference type="Proteomes" id="UP000549394">
    <property type="component" value="Unassembled WGS sequence"/>
</dbReference>
<keyword evidence="6" id="KW-0479">Metal-binding</keyword>
<dbReference type="PANTHER" id="PTHR12313">
    <property type="entry name" value="E3 UBIQUITIN-PROTEIN LIGASE RNF5-RELATED"/>
    <property type="match status" value="1"/>
</dbReference>
<dbReference type="Pfam" id="PF13445">
    <property type="entry name" value="zf-RING_UBOX"/>
    <property type="match status" value="1"/>
</dbReference>
<dbReference type="OrthoDB" id="302966at2759"/>
<feature type="domain" description="RING-type" evidence="14">
    <location>
        <begin position="26"/>
        <end position="67"/>
    </location>
</feature>
<dbReference type="GO" id="GO:0008270">
    <property type="term" value="F:zinc ion binding"/>
    <property type="evidence" value="ECO:0007669"/>
    <property type="project" value="UniProtKB-KW"/>
</dbReference>
<dbReference type="SMART" id="SM00184">
    <property type="entry name" value="RING"/>
    <property type="match status" value="1"/>
</dbReference>
<dbReference type="AlphaFoldDB" id="A0A7I8VZA1"/>
<dbReference type="GO" id="GO:0006511">
    <property type="term" value="P:ubiquitin-dependent protein catabolic process"/>
    <property type="evidence" value="ECO:0007669"/>
    <property type="project" value="InterPro"/>
</dbReference>
<dbReference type="PROSITE" id="PS00518">
    <property type="entry name" value="ZF_RING_1"/>
    <property type="match status" value="1"/>
</dbReference>
<evidence type="ECO:0000313" key="16">
    <source>
        <dbReference type="Proteomes" id="UP000549394"/>
    </source>
</evidence>
<evidence type="ECO:0000256" key="13">
    <source>
        <dbReference type="SAM" id="Phobius"/>
    </source>
</evidence>
<evidence type="ECO:0000256" key="6">
    <source>
        <dbReference type="ARBA" id="ARBA00022723"/>
    </source>
</evidence>
<reference evidence="15 16" key="1">
    <citation type="submission" date="2020-08" db="EMBL/GenBank/DDBJ databases">
        <authorList>
            <person name="Hejnol A."/>
        </authorList>
    </citation>
    <scope>NUCLEOTIDE SEQUENCE [LARGE SCALE GENOMIC DNA]</scope>
</reference>
<dbReference type="InterPro" id="IPR045103">
    <property type="entry name" value="RNF5/RNF185-like"/>
</dbReference>
<dbReference type="InterPro" id="IPR001841">
    <property type="entry name" value="Znf_RING"/>
</dbReference>
<keyword evidence="16" id="KW-1185">Reference proteome</keyword>
<evidence type="ECO:0000256" key="7">
    <source>
        <dbReference type="ARBA" id="ARBA00022771"/>
    </source>
</evidence>
<feature type="region of interest" description="Disordered" evidence="12">
    <location>
        <begin position="78"/>
        <end position="112"/>
    </location>
</feature>
<keyword evidence="8" id="KW-0833">Ubl conjugation pathway</keyword>
<evidence type="ECO:0000256" key="9">
    <source>
        <dbReference type="ARBA" id="ARBA00022833"/>
    </source>
</evidence>
<organism evidence="15 16">
    <name type="scientific">Dimorphilus gyrociliatus</name>
    <dbReference type="NCBI Taxonomy" id="2664684"/>
    <lineage>
        <taxon>Eukaryota</taxon>
        <taxon>Metazoa</taxon>
        <taxon>Spiralia</taxon>
        <taxon>Lophotrochozoa</taxon>
        <taxon>Annelida</taxon>
        <taxon>Polychaeta</taxon>
        <taxon>Polychaeta incertae sedis</taxon>
        <taxon>Dinophilidae</taxon>
        <taxon>Dimorphilus</taxon>
    </lineage>
</organism>
<dbReference type="GO" id="GO:0016567">
    <property type="term" value="P:protein ubiquitination"/>
    <property type="evidence" value="ECO:0007669"/>
    <property type="project" value="UniProtKB-UniPathway"/>
</dbReference>
<feature type="transmembrane region" description="Helical" evidence="13">
    <location>
        <begin position="160"/>
        <end position="178"/>
    </location>
</feature>
<comment type="caution">
    <text evidence="15">The sequence shown here is derived from an EMBL/GenBank/DDBJ whole genome shotgun (WGS) entry which is preliminary data.</text>
</comment>
<dbReference type="GO" id="GO:0061630">
    <property type="term" value="F:ubiquitin protein ligase activity"/>
    <property type="evidence" value="ECO:0007669"/>
    <property type="project" value="UniProtKB-EC"/>
</dbReference>
<evidence type="ECO:0000313" key="15">
    <source>
        <dbReference type="EMBL" id="CAD5121119.1"/>
    </source>
</evidence>
<name>A0A7I8VZA1_9ANNE</name>
<dbReference type="GO" id="GO:0005783">
    <property type="term" value="C:endoplasmic reticulum"/>
    <property type="evidence" value="ECO:0007669"/>
    <property type="project" value="InterPro"/>
</dbReference>
<keyword evidence="7 11" id="KW-0863">Zinc-finger</keyword>
<keyword evidence="5" id="KW-0808">Transferase</keyword>